<name>A0ABZ2LDA1_9BACT</name>
<dbReference type="RefSeq" id="WP_394838592.1">
    <property type="nucleotide sequence ID" value="NZ_CP089929.1"/>
</dbReference>
<protein>
    <submittedName>
        <fullName evidence="1">DUF4299 domain-containing protein</fullName>
    </submittedName>
</protein>
<proteinExistence type="predicted"/>
<keyword evidence="2" id="KW-1185">Reference proteome</keyword>
<reference evidence="1" key="1">
    <citation type="submission" date="2021-12" db="EMBL/GenBank/DDBJ databases">
        <title>Discovery of the Pendulisporaceae a myxobacterial family with distinct sporulation behavior and unique specialized metabolism.</title>
        <authorList>
            <person name="Garcia R."/>
            <person name="Popoff A."/>
            <person name="Bader C.D."/>
            <person name="Loehr J."/>
            <person name="Walesch S."/>
            <person name="Walt C."/>
            <person name="Boldt J."/>
            <person name="Bunk B."/>
            <person name="Haeckl F.J.F.P.J."/>
            <person name="Gunesch A.P."/>
            <person name="Birkelbach J."/>
            <person name="Nuebel U."/>
            <person name="Pietschmann T."/>
            <person name="Bach T."/>
            <person name="Mueller R."/>
        </authorList>
    </citation>
    <scope>NUCLEOTIDE SEQUENCE</scope>
    <source>
        <strain evidence="1">MSr11367</strain>
    </source>
</reference>
<dbReference type="EMBL" id="CP089983">
    <property type="protein sequence ID" value="WXB08917.1"/>
    <property type="molecule type" value="Genomic_DNA"/>
</dbReference>
<evidence type="ECO:0000313" key="2">
    <source>
        <dbReference type="Proteomes" id="UP001374803"/>
    </source>
</evidence>
<sequence length="287" mass="31734">MSFSFYLPAAAPPRFSQLVDALAEPDWVCEGPEDDRFTNDFFVHPYLAGRAARGVELGLSDGTLQIRIMTCSSRADHELALRLVDTLAKMLESTIRPEDGDPISREQFSAQYGESWVEHMLASGPGVVLAMARKGQTLTLMGAKRAFYVGPRLVAELTKQGDAGFGERLLNAMVRLQSIDEEEYYTASVLVVKPKEWEADEDGVKLAVWAPNVAYLFPDVEYFAVLLPDGGHLIVPRSAGASIADDRWTFLDEKNALVEATAAPEWPALIARARPFVTELQRTARRS</sequence>
<evidence type="ECO:0000313" key="1">
    <source>
        <dbReference type="EMBL" id="WXB08917.1"/>
    </source>
</evidence>
<organism evidence="1 2">
    <name type="scientific">Pendulispora rubella</name>
    <dbReference type="NCBI Taxonomy" id="2741070"/>
    <lineage>
        <taxon>Bacteria</taxon>
        <taxon>Pseudomonadati</taxon>
        <taxon>Myxococcota</taxon>
        <taxon>Myxococcia</taxon>
        <taxon>Myxococcales</taxon>
        <taxon>Sorangiineae</taxon>
        <taxon>Pendulisporaceae</taxon>
        <taxon>Pendulispora</taxon>
    </lineage>
</organism>
<gene>
    <name evidence="1" type="ORF">LVJ94_16980</name>
</gene>
<dbReference type="Proteomes" id="UP001374803">
    <property type="component" value="Chromosome"/>
</dbReference>
<accession>A0ABZ2LDA1</accession>